<gene>
    <name evidence="2" type="ORF">VSR74_11600</name>
</gene>
<feature type="signal peptide" evidence="1">
    <location>
        <begin position="1"/>
        <end position="21"/>
    </location>
</feature>
<feature type="chain" id="PRO_5045963696" evidence="1">
    <location>
        <begin position="22"/>
        <end position="334"/>
    </location>
</feature>
<dbReference type="Proteomes" id="UP001444146">
    <property type="component" value="Unassembled WGS sequence"/>
</dbReference>
<evidence type="ECO:0000313" key="3">
    <source>
        <dbReference type="Proteomes" id="UP001444146"/>
    </source>
</evidence>
<evidence type="ECO:0000313" key="2">
    <source>
        <dbReference type="EMBL" id="MEO3990456.1"/>
    </source>
</evidence>
<evidence type="ECO:0000256" key="1">
    <source>
        <dbReference type="SAM" id="SignalP"/>
    </source>
</evidence>
<accession>A0ABV0HJ23</accession>
<protein>
    <submittedName>
        <fullName evidence="2">DUF1202 family protein</fullName>
    </submittedName>
</protein>
<dbReference type="Pfam" id="PF06717">
    <property type="entry name" value="DUF1202"/>
    <property type="match status" value="1"/>
</dbReference>
<keyword evidence="3" id="KW-1185">Reference proteome</keyword>
<dbReference type="RefSeq" id="WP_347794880.1">
    <property type="nucleotide sequence ID" value="NZ_JAYMYY010000003.1"/>
</dbReference>
<comment type="caution">
    <text evidence="2">The sequence shown here is derived from an EMBL/GenBank/DDBJ whole genome shotgun (WGS) entry which is preliminary data.</text>
</comment>
<dbReference type="InterPro" id="IPR009592">
    <property type="entry name" value="DUF1202"/>
</dbReference>
<organism evidence="2 3">
    <name type="scientific">Pseudocitrobacter cyperus</name>
    <dbReference type="NCBI Taxonomy" id="3112843"/>
    <lineage>
        <taxon>Bacteria</taxon>
        <taxon>Pseudomonadati</taxon>
        <taxon>Pseudomonadota</taxon>
        <taxon>Gammaproteobacteria</taxon>
        <taxon>Enterobacterales</taxon>
        <taxon>Enterobacteriaceae</taxon>
        <taxon>Pseudocitrobacter</taxon>
    </lineage>
</organism>
<sequence length="334" mass="37759">MKLAWKSAALLLCCCSAYALADDNTPTDDVIKQQFEKQSDGLLRMGNITLQPIEKVGNQATYTIEGDIAATDNLYAVVGAAGEYIFYERTWIKDNPVKFSAMMTAVGTKASSWRTEFYSMQVAARSIGRPFSNTEDLSKSLIVNDSGFMTQFARLDAQFANSKTTVDKQKKQYEALSKQVKELDEQIKNSWGRDADGKPLGRDEVLRAKNAEIYAVDRKNDMNKFINQYYINVYEPALVACQKKGNCDTAPINAARDKAHEEQKKEYTRQHDAISAKVKAEIAVLEEKVKPLWKKREALRGQMVVLESGNYELERDAKLWQEGVAEMRRKGVFK</sequence>
<keyword evidence="1" id="KW-0732">Signal</keyword>
<reference evidence="2 3" key="1">
    <citation type="submission" date="2024-01" db="EMBL/GenBank/DDBJ databases">
        <title>Pseudocitrobacter sp. Endophytic strain Cyp-38L.</title>
        <authorList>
            <person name="Amer M.A."/>
            <person name="Hamed S.M."/>
        </authorList>
    </citation>
    <scope>NUCLEOTIDE SEQUENCE [LARGE SCALE GENOMIC DNA]</scope>
    <source>
        <strain evidence="2 3">Cyp38S</strain>
    </source>
</reference>
<proteinExistence type="predicted"/>
<dbReference type="EMBL" id="JAYMYY010000003">
    <property type="protein sequence ID" value="MEO3990456.1"/>
    <property type="molecule type" value="Genomic_DNA"/>
</dbReference>
<name>A0ABV0HJ23_9ENTR</name>